<sequence>MRGGVRGVDPEPHVPVARLRLARAHGPEGVSAEAARRLALAGRLTFG</sequence>
<keyword evidence="2" id="KW-1185">Reference proteome</keyword>
<protein>
    <submittedName>
        <fullName evidence="1">Uncharacterized protein</fullName>
    </submittedName>
</protein>
<reference evidence="1 2" key="1">
    <citation type="submission" date="2018-08" db="EMBL/GenBank/DDBJ databases">
        <title>Meiothermus terrae DSM 26712 genome sequencing project.</title>
        <authorList>
            <person name="Da Costa M.S."/>
            <person name="Albuquerque L."/>
            <person name="Raposo P."/>
            <person name="Froufe H.J.C."/>
            <person name="Barroso C.S."/>
            <person name="Egas C."/>
        </authorList>
    </citation>
    <scope>NUCLEOTIDE SEQUENCE [LARGE SCALE GENOMIC DNA]</scope>
    <source>
        <strain evidence="1 2">DSM 26712</strain>
    </source>
</reference>
<evidence type="ECO:0000313" key="1">
    <source>
        <dbReference type="EMBL" id="RIH83580.1"/>
    </source>
</evidence>
<dbReference type="EMBL" id="QXDL01000089">
    <property type="protein sequence ID" value="RIH83580.1"/>
    <property type="molecule type" value="Genomic_DNA"/>
</dbReference>
<comment type="caution">
    <text evidence="1">The sequence shown here is derived from an EMBL/GenBank/DDBJ whole genome shotgun (WGS) entry which is preliminary data.</text>
</comment>
<dbReference type="AlphaFoldDB" id="A0A399EJT9"/>
<name>A0A399EJT9_9DEIN</name>
<accession>A0A399EJT9</accession>
<evidence type="ECO:0000313" key="2">
    <source>
        <dbReference type="Proteomes" id="UP000265715"/>
    </source>
</evidence>
<proteinExistence type="predicted"/>
<dbReference type="Proteomes" id="UP000265715">
    <property type="component" value="Unassembled WGS sequence"/>
</dbReference>
<organism evidence="1 2">
    <name type="scientific">Calidithermus terrae</name>
    <dbReference type="NCBI Taxonomy" id="1408545"/>
    <lineage>
        <taxon>Bacteria</taxon>
        <taxon>Thermotogati</taxon>
        <taxon>Deinococcota</taxon>
        <taxon>Deinococci</taxon>
        <taxon>Thermales</taxon>
        <taxon>Thermaceae</taxon>
        <taxon>Calidithermus</taxon>
    </lineage>
</organism>
<gene>
    <name evidence="1" type="ORF">Mterra_02237</name>
</gene>